<dbReference type="AlphaFoldDB" id="A0A3S4ABF7"/>
<dbReference type="UniPathway" id="UPA00223">
    <property type="reaction ID" value="UER00717"/>
</dbReference>
<evidence type="ECO:0000256" key="4">
    <source>
        <dbReference type="ARBA" id="ARBA00022679"/>
    </source>
</evidence>
<feature type="active site" evidence="8">
    <location>
        <position position="373"/>
    </location>
</feature>
<dbReference type="InterPro" id="IPR024176">
    <property type="entry name" value="Citrate_synthase_bac-typ"/>
</dbReference>
<dbReference type="Gene3D" id="1.10.580.10">
    <property type="entry name" value="Citrate Synthase, domain 1"/>
    <property type="match status" value="1"/>
</dbReference>
<keyword evidence="13" id="KW-1185">Reference proteome</keyword>
<evidence type="ECO:0000256" key="6">
    <source>
        <dbReference type="NCBIfam" id="TIGR01798"/>
    </source>
</evidence>
<feature type="compositionally biased region" description="Basic and acidic residues" evidence="11">
    <location>
        <begin position="1"/>
        <end position="10"/>
    </location>
</feature>
<feature type="region of interest" description="Disordered" evidence="11">
    <location>
        <begin position="1"/>
        <end position="21"/>
    </location>
</feature>
<dbReference type="NCBIfam" id="NF004126">
    <property type="entry name" value="PRK05614.1"/>
    <property type="match status" value="1"/>
</dbReference>
<reference evidence="12 13" key="1">
    <citation type="submission" date="2018-12" db="EMBL/GenBank/DDBJ databases">
        <authorList>
            <person name="Li F."/>
        </authorList>
    </citation>
    <scope>NUCLEOTIDE SEQUENCE [LARGE SCALE GENOMIC DNA]</scope>
    <source>
        <strain evidence="12 13">8H24J-4-2</strain>
    </source>
</reference>
<dbReference type="InterPro" id="IPR016143">
    <property type="entry name" value="Citrate_synth-like_sm_a-sub"/>
</dbReference>
<dbReference type="GO" id="GO:0036440">
    <property type="term" value="F:citrate synthase activity"/>
    <property type="evidence" value="ECO:0007669"/>
    <property type="project" value="UniProtKB-EC"/>
</dbReference>
<dbReference type="InterPro" id="IPR019810">
    <property type="entry name" value="Citrate_synthase_AS"/>
</dbReference>
<dbReference type="InterPro" id="IPR002020">
    <property type="entry name" value="Citrate_synthase"/>
</dbReference>
<dbReference type="EMBL" id="RZNC01000002">
    <property type="protein sequence ID" value="RWZ64707.1"/>
    <property type="molecule type" value="Genomic_DNA"/>
</dbReference>
<dbReference type="InterPro" id="IPR010953">
    <property type="entry name" value="Citrate_synthase_typ-I"/>
</dbReference>
<evidence type="ECO:0000256" key="2">
    <source>
        <dbReference type="ARBA" id="ARBA00010566"/>
    </source>
</evidence>
<evidence type="ECO:0000256" key="3">
    <source>
        <dbReference type="ARBA" id="ARBA00022532"/>
    </source>
</evidence>
<evidence type="ECO:0000256" key="9">
    <source>
        <dbReference type="RuleBase" id="RU003370"/>
    </source>
</evidence>
<dbReference type="Gene3D" id="2.20.28.60">
    <property type="match status" value="1"/>
</dbReference>
<gene>
    <name evidence="12" type="ORF">ELQ92_08205</name>
</gene>
<dbReference type="SUPFAM" id="SSF48256">
    <property type="entry name" value="Citrate synthase"/>
    <property type="match status" value="1"/>
</dbReference>
<sequence>MGDVGHDSTKTPETATLSFPGGSAEFPVLPAVDGASSIDISTFTKKTGYTTLDYGFVNTAATKSTITYIDGDAGILRYRGYPIEQLAGSSSYLEVAWLLIYGELPTADQLAEFDERIRRHTLLHEDLKRFFSALPHTAHPMAVISSALSALSTYYENSDDPKDPEQVELTTIRLLAKLPVIAAYAHKKSLGQAFLYPDNSLSFVDNYLKLNFGNLAEPYEIDPVLSGALERLLILHADHEQNASTSTVRLVGSTGANLYASISAGINALSGPLHGGANEAVLDMLGQIRDSGEGVARFVERVKNKEDGVKLMGFGHRVYKNYDPRAKIVKESADSVLEHLGVKDPLLDLAKELEQIALEDDYFKERRLYPNVDFYTGVIYKAMGFPTRMFTVLFAIGRLPGWIAHWREMNLDPQSKIGRPQQLYVGPAEREFPQR</sequence>
<keyword evidence="4 7" id="KW-0808">Transferase</keyword>
<evidence type="ECO:0000256" key="11">
    <source>
        <dbReference type="SAM" id="MobiDB-lite"/>
    </source>
</evidence>
<dbReference type="FunFam" id="1.10.230.10:FF:000002">
    <property type="entry name" value="Citrate synthase"/>
    <property type="match status" value="1"/>
</dbReference>
<dbReference type="InterPro" id="IPR016142">
    <property type="entry name" value="Citrate_synth-like_lrg_a-sub"/>
</dbReference>
<evidence type="ECO:0000256" key="10">
    <source>
        <dbReference type="RuleBase" id="RU003406"/>
    </source>
</evidence>
<dbReference type="PIRSF" id="PIRSF001369">
    <property type="entry name" value="Citrate_synth"/>
    <property type="match status" value="1"/>
</dbReference>
<dbReference type="PROSITE" id="PS00480">
    <property type="entry name" value="CITRATE_SYNTHASE"/>
    <property type="match status" value="1"/>
</dbReference>
<feature type="active site" evidence="8">
    <location>
        <position position="316"/>
    </location>
</feature>
<dbReference type="CDD" id="cd06114">
    <property type="entry name" value="EcCS_like"/>
    <property type="match status" value="1"/>
</dbReference>
<evidence type="ECO:0000256" key="5">
    <source>
        <dbReference type="ARBA" id="ARBA00049288"/>
    </source>
</evidence>
<comment type="catalytic activity">
    <reaction evidence="5 9">
        <text>oxaloacetate + acetyl-CoA + H2O = citrate + CoA + H(+)</text>
        <dbReference type="Rhea" id="RHEA:16845"/>
        <dbReference type="ChEBI" id="CHEBI:15377"/>
        <dbReference type="ChEBI" id="CHEBI:15378"/>
        <dbReference type="ChEBI" id="CHEBI:16452"/>
        <dbReference type="ChEBI" id="CHEBI:16947"/>
        <dbReference type="ChEBI" id="CHEBI:57287"/>
        <dbReference type="ChEBI" id="CHEBI:57288"/>
        <dbReference type="EC" id="2.3.3.16"/>
    </reaction>
</comment>
<dbReference type="NCBIfam" id="TIGR01798">
    <property type="entry name" value="cit_synth_I"/>
    <property type="match status" value="1"/>
</dbReference>
<evidence type="ECO:0000313" key="13">
    <source>
        <dbReference type="Proteomes" id="UP000288603"/>
    </source>
</evidence>
<dbReference type="GO" id="GO:0005737">
    <property type="term" value="C:cytoplasm"/>
    <property type="evidence" value="ECO:0007669"/>
    <property type="project" value="InterPro"/>
</dbReference>
<protein>
    <recommendedName>
        <fullName evidence="6 7">Citrate synthase</fullName>
    </recommendedName>
</protein>
<dbReference type="InterPro" id="IPR036969">
    <property type="entry name" value="Citrate_synthase_sf"/>
</dbReference>
<dbReference type="PRINTS" id="PR00143">
    <property type="entry name" value="CITRTSNTHASE"/>
</dbReference>
<dbReference type="GO" id="GO:0006099">
    <property type="term" value="P:tricarboxylic acid cycle"/>
    <property type="evidence" value="ECO:0007669"/>
    <property type="project" value="UniProtKB-UniRule"/>
</dbReference>
<comment type="caution">
    <text evidence="12">The sequence shown here is derived from an EMBL/GenBank/DDBJ whole genome shotgun (WGS) entry which is preliminary data.</text>
</comment>
<evidence type="ECO:0000313" key="12">
    <source>
        <dbReference type="EMBL" id="RWZ64707.1"/>
    </source>
</evidence>
<evidence type="ECO:0000256" key="1">
    <source>
        <dbReference type="ARBA" id="ARBA00004751"/>
    </source>
</evidence>
<comment type="similarity">
    <text evidence="2 7 10">Belongs to the citrate synthase family.</text>
</comment>
<evidence type="ECO:0000256" key="8">
    <source>
        <dbReference type="PIRSR" id="PIRSR001369-1"/>
    </source>
</evidence>
<dbReference type="Proteomes" id="UP000288603">
    <property type="component" value="Unassembled WGS sequence"/>
</dbReference>
<proteinExistence type="inferred from homology"/>
<evidence type="ECO:0000256" key="7">
    <source>
        <dbReference type="PIRNR" id="PIRNR001369"/>
    </source>
</evidence>
<comment type="pathway">
    <text evidence="1 9">Carbohydrate metabolism; tricarboxylic acid cycle; isocitrate from oxaloacetate: step 1/2.</text>
</comment>
<dbReference type="PANTHER" id="PTHR42871:SF1">
    <property type="entry name" value="CITRATE SYNTHASE"/>
    <property type="match status" value="1"/>
</dbReference>
<dbReference type="Gene3D" id="1.10.230.10">
    <property type="entry name" value="Cytochrome P450-Terp, domain 2"/>
    <property type="match status" value="1"/>
</dbReference>
<keyword evidence="12" id="KW-0012">Acyltransferase</keyword>
<keyword evidence="3 9" id="KW-0816">Tricarboxylic acid cycle</keyword>
<accession>A0A3S4ABF7</accession>
<dbReference type="OrthoDB" id="9800864at2"/>
<organism evidence="12 13">
    <name type="scientific">Labedella populi</name>
    <dbReference type="NCBI Taxonomy" id="2498850"/>
    <lineage>
        <taxon>Bacteria</taxon>
        <taxon>Bacillati</taxon>
        <taxon>Actinomycetota</taxon>
        <taxon>Actinomycetes</taxon>
        <taxon>Micrococcales</taxon>
        <taxon>Microbacteriaceae</taxon>
        <taxon>Labedella</taxon>
    </lineage>
</organism>
<dbReference type="PANTHER" id="PTHR42871">
    <property type="entry name" value="CITRATE SYNTHASE"/>
    <property type="match status" value="1"/>
</dbReference>
<dbReference type="RefSeq" id="WP_128498485.1">
    <property type="nucleotide sequence ID" value="NZ_RZNC01000002.1"/>
</dbReference>
<name>A0A3S4ABF7_9MICO</name>
<dbReference type="Pfam" id="PF00285">
    <property type="entry name" value="Citrate_synt"/>
    <property type="match status" value="1"/>
</dbReference>